<evidence type="ECO:0000256" key="2">
    <source>
        <dbReference type="ARBA" id="ARBA00023012"/>
    </source>
</evidence>
<dbReference type="GO" id="GO:0000160">
    <property type="term" value="P:phosphorelay signal transduction system"/>
    <property type="evidence" value="ECO:0007669"/>
    <property type="project" value="UniProtKB-KW"/>
</dbReference>
<dbReference type="PROSITE" id="PS50110">
    <property type="entry name" value="RESPONSE_REGULATORY"/>
    <property type="match status" value="1"/>
</dbReference>
<proteinExistence type="predicted"/>
<dbReference type="Proteomes" id="UP000078512">
    <property type="component" value="Unassembled WGS sequence"/>
</dbReference>
<feature type="modified residue" description="4-aspartylphosphate" evidence="3">
    <location>
        <position position="43"/>
    </location>
</feature>
<dbReference type="Gene3D" id="3.40.50.2300">
    <property type="match status" value="1"/>
</dbReference>
<gene>
    <name evidence="5" type="ORF">K457DRAFT_60291</name>
</gene>
<keyword evidence="2" id="KW-0902">Two-component regulatory system</keyword>
<dbReference type="PANTHER" id="PTHR45339:SF1">
    <property type="entry name" value="HYBRID SIGNAL TRANSDUCTION HISTIDINE KINASE J"/>
    <property type="match status" value="1"/>
</dbReference>
<dbReference type="STRING" id="1314771.A0A197K8E5"/>
<keyword evidence="6" id="KW-1185">Reference proteome</keyword>
<sequence>VNQKVISRMLGRMGIKPDLANNGQEAIDKCKARAEAYDLIFMDVWMPVKDGLEATEEIRKSVDGITGTEPFIVAMTACVMPGDREKCLASGMNAYLSKPIKKEELCSILEKWLDARADLEREQKENHERK</sequence>
<dbReference type="EMBL" id="KV442021">
    <property type="protein sequence ID" value="OAQ33443.1"/>
    <property type="molecule type" value="Genomic_DNA"/>
</dbReference>
<evidence type="ECO:0000259" key="4">
    <source>
        <dbReference type="PROSITE" id="PS50110"/>
    </source>
</evidence>
<dbReference type="InterPro" id="IPR001789">
    <property type="entry name" value="Sig_transdc_resp-reg_receiver"/>
</dbReference>
<feature type="domain" description="Response regulatory" evidence="4">
    <location>
        <begin position="1"/>
        <end position="113"/>
    </location>
</feature>
<dbReference type="InterPro" id="IPR011006">
    <property type="entry name" value="CheY-like_superfamily"/>
</dbReference>
<dbReference type="AlphaFoldDB" id="A0A197K8E5"/>
<dbReference type="PANTHER" id="PTHR45339">
    <property type="entry name" value="HYBRID SIGNAL TRANSDUCTION HISTIDINE KINASE J"/>
    <property type="match status" value="1"/>
</dbReference>
<organism evidence="5 6">
    <name type="scientific">Linnemannia elongata AG-77</name>
    <dbReference type="NCBI Taxonomy" id="1314771"/>
    <lineage>
        <taxon>Eukaryota</taxon>
        <taxon>Fungi</taxon>
        <taxon>Fungi incertae sedis</taxon>
        <taxon>Mucoromycota</taxon>
        <taxon>Mortierellomycotina</taxon>
        <taxon>Mortierellomycetes</taxon>
        <taxon>Mortierellales</taxon>
        <taxon>Mortierellaceae</taxon>
        <taxon>Linnemannia</taxon>
    </lineage>
</organism>
<name>A0A197K8E5_9FUNG</name>
<dbReference type="OrthoDB" id="21225at2759"/>
<dbReference type="SMART" id="SM00448">
    <property type="entry name" value="REC"/>
    <property type="match status" value="1"/>
</dbReference>
<accession>A0A197K8E5</accession>
<protein>
    <submittedName>
        <fullName evidence="5">CheY-like protein</fullName>
    </submittedName>
</protein>
<feature type="non-terminal residue" evidence="5">
    <location>
        <position position="130"/>
    </location>
</feature>
<evidence type="ECO:0000313" key="6">
    <source>
        <dbReference type="Proteomes" id="UP000078512"/>
    </source>
</evidence>
<reference evidence="5 6" key="1">
    <citation type="submission" date="2016-05" db="EMBL/GenBank/DDBJ databases">
        <title>Genome sequencing reveals origins of a unique bacterial endosymbiosis in the earliest lineages of terrestrial Fungi.</title>
        <authorList>
            <consortium name="DOE Joint Genome Institute"/>
            <person name="Uehling J."/>
            <person name="Gryganskyi A."/>
            <person name="Hameed K."/>
            <person name="Tschaplinski T."/>
            <person name="Misztal P."/>
            <person name="Wu S."/>
            <person name="Desiro A."/>
            <person name="Vande Pol N."/>
            <person name="Du Z.-Y."/>
            <person name="Zienkiewicz A."/>
            <person name="Zienkiewicz K."/>
            <person name="Morin E."/>
            <person name="Tisserant E."/>
            <person name="Splivallo R."/>
            <person name="Hainaut M."/>
            <person name="Henrissat B."/>
            <person name="Ohm R."/>
            <person name="Kuo A."/>
            <person name="Yan J."/>
            <person name="Lipzen A."/>
            <person name="Nolan M."/>
            <person name="Labutti K."/>
            <person name="Barry K."/>
            <person name="Goldstein A."/>
            <person name="Labbe J."/>
            <person name="Schadt C."/>
            <person name="Tuskan G."/>
            <person name="Grigoriev I."/>
            <person name="Martin F."/>
            <person name="Vilgalys R."/>
            <person name="Bonito G."/>
        </authorList>
    </citation>
    <scope>NUCLEOTIDE SEQUENCE [LARGE SCALE GENOMIC DNA]</scope>
    <source>
        <strain evidence="5 6">AG-77</strain>
    </source>
</reference>
<keyword evidence="1 3" id="KW-0597">Phosphoprotein</keyword>
<dbReference type="SUPFAM" id="SSF52172">
    <property type="entry name" value="CheY-like"/>
    <property type="match status" value="1"/>
</dbReference>
<dbReference type="Pfam" id="PF00072">
    <property type="entry name" value="Response_reg"/>
    <property type="match status" value="1"/>
</dbReference>
<feature type="non-terminal residue" evidence="5">
    <location>
        <position position="1"/>
    </location>
</feature>
<dbReference type="CDD" id="cd17546">
    <property type="entry name" value="REC_hyHK_CKI1_RcsC-like"/>
    <property type="match status" value="1"/>
</dbReference>
<evidence type="ECO:0000256" key="3">
    <source>
        <dbReference type="PROSITE-ProRule" id="PRU00169"/>
    </source>
</evidence>
<evidence type="ECO:0000313" key="5">
    <source>
        <dbReference type="EMBL" id="OAQ33443.1"/>
    </source>
</evidence>
<evidence type="ECO:0000256" key="1">
    <source>
        <dbReference type="ARBA" id="ARBA00022553"/>
    </source>
</evidence>